<dbReference type="GO" id="GO:0033627">
    <property type="term" value="P:cell adhesion mediated by integrin"/>
    <property type="evidence" value="ECO:0007669"/>
    <property type="project" value="TreeGrafter"/>
</dbReference>
<keyword evidence="3" id="KW-0472">Membrane</keyword>
<evidence type="ECO:0000256" key="5">
    <source>
        <dbReference type="SAM" id="MobiDB-lite"/>
    </source>
</evidence>
<evidence type="ECO:0000256" key="2">
    <source>
        <dbReference type="ARBA" id="ARBA00023037"/>
    </source>
</evidence>
<evidence type="ECO:0000256" key="3">
    <source>
        <dbReference type="ARBA" id="ARBA00023136"/>
    </source>
</evidence>
<evidence type="ECO:0000313" key="8">
    <source>
        <dbReference type="EMBL" id="RMC22759.1"/>
    </source>
</evidence>
<dbReference type="AlphaFoldDB" id="A0A3M0LB85"/>
<evidence type="ECO:0008006" key="10">
    <source>
        <dbReference type="Google" id="ProtNLM"/>
    </source>
</evidence>
<dbReference type="GO" id="GO:0008305">
    <property type="term" value="C:integrin complex"/>
    <property type="evidence" value="ECO:0007669"/>
    <property type="project" value="TreeGrafter"/>
</dbReference>
<accession>A0A3M0LB85</accession>
<protein>
    <recommendedName>
        <fullName evidence="10">Integrin alpha-2 domain-containing protein</fullName>
    </recommendedName>
</protein>
<keyword evidence="9" id="KW-1185">Reference proteome</keyword>
<dbReference type="PANTHER" id="PTHR23220">
    <property type="entry name" value="INTEGRIN ALPHA"/>
    <property type="match status" value="1"/>
</dbReference>
<comment type="caution">
    <text evidence="8">The sequence shown here is derived from an EMBL/GenBank/DDBJ whole genome shotgun (WGS) entry which is preliminary data.</text>
</comment>
<evidence type="ECO:0000256" key="1">
    <source>
        <dbReference type="ARBA" id="ARBA00004479"/>
    </source>
</evidence>
<dbReference type="Pfam" id="PF20805">
    <property type="entry name" value="Integrin_A_Ig_2"/>
    <property type="match status" value="1"/>
</dbReference>
<reference evidence="8 9" key="1">
    <citation type="submission" date="2018-07" db="EMBL/GenBank/DDBJ databases">
        <title>A high quality draft genome assembly of the barn swallow (H. rustica rustica).</title>
        <authorList>
            <person name="Formenti G."/>
            <person name="Chiara M."/>
            <person name="Poveda L."/>
            <person name="Francoijs K.-J."/>
            <person name="Bonisoli-Alquati A."/>
            <person name="Canova L."/>
            <person name="Gianfranceschi L."/>
            <person name="Horner D.S."/>
            <person name="Saino N."/>
        </authorList>
    </citation>
    <scope>NUCLEOTIDE SEQUENCE [LARGE SCALE GENOMIC DNA]</scope>
    <source>
        <strain evidence="8">Chelidonia</strain>
        <tissue evidence="8">Blood</tissue>
    </source>
</reference>
<dbReference type="PANTHER" id="PTHR23220:SF26">
    <property type="entry name" value="INTEGRIN ALPHA-10"/>
    <property type="match status" value="1"/>
</dbReference>
<dbReference type="Pfam" id="PF08441">
    <property type="entry name" value="Integrin_A_Ig_1"/>
    <property type="match status" value="1"/>
</dbReference>
<keyword evidence="2" id="KW-0401">Integrin</keyword>
<organism evidence="8 9">
    <name type="scientific">Hirundo rustica rustica</name>
    <dbReference type="NCBI Taxonomy" id="333673"/>
    <lineage>
        <taxon>Eukaryota</taxon>
        <taxon>Metazoa</taxon>
        <taxon>Chordata</taxon>
        <taxon>Craniata</taxon>
        <taxon>Vertebrata</taxon>
        <taxon>Euteleostomi</taxon>
        <taxon>Archelosauria</taxon>
        <taxon>Archosauria</taxon>
        <taxon>Dinosauria</taxon>
        <taxon>Saurischia</taxon>
        <taxon>Theropoda</taxon>
        <taxon>Coelurosauria</taxon>
        <taxon>Aves</taxon>
        <taxon>Neognathae</taxon>
        <taxon>Neoaves</taxon>
        <taxon>Telluraves</taxon>
        <taxon>Australaves</taxon>
        <taxon>Passeriformes</taxon>
        <taxon>Sylvioidea</taxon>
        <taxon>Hirundinidae</taxon>
        <taxon>Hirundo</taxon>
    </lineage>
</organism>
<dbReference type="EMBL" id="QRBI01000033">
    <property type="protein sequence ID" value="RMC22759.1"/>
    <property type="molecule type" value="Genomic_DNA"/>
</dbReference>
<keyword evidence="4" id="KW-0325">Glycoprotein</keyword>
<dbReference type="GO" id="GO:0007229">
    <property type="term" value="P:integrin-mediated signaling pathway"/>
    <property type="evidence" value="ECO:0007669"/>
    <property type="project" value="UniProtKB-KW"/>
</dbReference>
<feature type="domain" description="Integrin alpha second immunoglobulin-like" evidence="7">
    <location>
        <begin position="197"/>
        <end position="256"/>
    </location>
</feature>
<dbReference type="InterPro" id="IPR048285">
    <property type="entry name" value="Integrin_alpha_Ig-like_2"/>
</dbReference>
<dbReference type="GO" id="GO:0009897">
    <property type="term" value="C:external side of plasma membrane"/>
    <property type="evidence" value="ECO:0007669"/>
    <property type="project" value="TreeGrafter"/>
</dbReference>
<evidence type="ECO:0000259" key="7">
    <source>
        <dbReference type="Pfam" id="PF20805"/>
    </source>
</evidence>
<dbReference type="InterPro" id="IPR032695">
    <property type="entry name" value="Integrin_dom_sf"/>
</dbReference>
<evidence type="ECO:0000259" key="6">
    <source>
        <dbReference type="Pfam" id="PF08441"/>
    </source>
</evidence>
<dbReference type="Gene3D" id="2.60.40.1510">
    <property type="entry name" value="ntegrin, alpha v. Chain A, domain 3"/>
    <property type="match status" value="1"/>
</dbReference>
<sequence>MTSRDPPWAPRASVYLLSRRIVRVSARVSVEPAAVGVATRNCRRGGSGAVCLRARLCFRAESRGREPLDTELDLRYNVSLEERTPGSRAAFDAGGRRLLRHRRIALAPGNRSCVRVPFHVLVSPSLPHGPRLTGTSALPTPGGEADGIPPQFRRTPRITCDRSPLDLTWALDAAAGPVLDQASPSALRKLIPFFKDCGDDGECVADLVLRAAADIAGSRQSPHVLRKGRRRMLVEVELENREEDAYNASLCCSCPGTCTSPASCSSPPPTPLSPPCQVSFTLELEFSCSILLDRAEVTLQATR</sequence>
<feature type="region of interest" description="Disordered" evidence="5">
    <location>
        <begin position="131"/>
        <end position="152"/>
    </location>
</feature>
<dbReference type="GO" id="GO:0098609">
    <property type="term" value="P:cell-cell adhesion"/>
    <property type="evidence" value="ECO:0007669"/>
    <property type="project" value="TreeGrafter"/>
</dbReference>
<dbReference type="SUPFAM" id="SSF69179">
    <property type="entry name" value="Integrin domains"/>
    <property type="match status" value="2"/>
</dbReference>
<dbReference type="STRING" id="333673.A0A3M0LB85"/>
<dbReference type="Gene3D" id="2.60.40.1460">
    <property type="entry name" value="Integrin domains. Chain A, domain 2"/>
    <property type="match status" value="1"/>
</dbReference>
<dbReference type="Proteomes" id="UP000269221">
    <property type="component" value="Unassembled WGS sequence"/>
</dbReference>
<dbReference type="GO" id="GO:0005178">
    <property type="term" value="F:integrin binding"/>
    <property type="evidence" value="ECO:0007669"/>
    <property type="project" value="TreeGrafter"/>
</dbReference>
<dbReference type="InterPro" id="IPR013649">
    <property type="entry name" value="Integrin_alpha_Ig-like_1"/>
</dbReference>
<dbReference type="OrthoDB" id="5317514at2759"/>
<proteinExistence type="predicted"/>
<evidence type="ECO:0000256" key="4">
    <source>
        <dbReference type="ARBA" id="ARBA00023180"/>
    </source>
</evidence>
<name>A0A3M0LB85_HIRRU</name>
<dbReference type="GO" id="GO:0007160">
    <property type="term" value="P:cell-matrix adhesion"/>
    <property type="evidence" value="ECO:0007669"/>
    <property type="project" value="TreeGrafter"/>
</dbReference>
<feature type="domain" description="Integrin alpha first immunoglubulin-like" evidence="6">
    <location>
        <begin position="18"/>
        <end position="117"/>
    </location>
</feature>
<evidence type="ECO:0000313" key="9">
    <source>
        <dbReference type="Proteomes" id="UP000269221"/>
    </source>
</evidence>
<gene>
    <name evidence="8" type="ORF">DUI87_00241</name>
</gene>
<comment type="subcellular location">
    <subcellularLocation>
        <location evidence="1">Membrane</location>
        <topology evidence="1">Single-pass type I membrane protein</topology>
    </subcellularLocation>
</comment>